<dbReference type="Proteomes" id="UP000582659">
    <property type="component" value="Unassembled WGS sequence"/>
</dbReference>
<evidence type="ECO:0000313" key="2">
    <source>
        <dbReference type="EMBL" id="CAD5217574.1"/>
    </source>
</evidence>
<feature type="compositionally biased region" description="Basic and acidic residues" evidence="1">
    <location>
        <begin position="1"/>
        <end position="13"/>
    </location>
</feature>
<proteinExistence type="predicted"/>
<comment type="caution">
    <text evidence="2">The sequence shown here is derived from an EMBL/GenBank/DDBJ whole genome shotgun (WGS) entry which is preliminary data.</text>
</comment>
<name>A0A7I8WYX9_BURXY</name>
<organism evidence="2 3">
    <name type="scientific">Bursaphelenchus xylophilus</name>
    <name type="common">Pinewood nematode worm</name>
    <name type="synonym">Aphelenchoides xylophilus</name>
    <dbReference type="NCBI Taxonomy" id="6326"/>
    <lineage>
        <taxon>Eukaryota</taxon>
        <taxon>Metazoa</taxon>
        <taxon>Ecdysozoa</taxon>
        <taxon>Nematoda</taxon>
        <taxon>Chromadorea</taxon>
        <taxon>Rhabditida</taxon>
        <taxon>Tylenchina</taxon>
        <taxon>Tylenchomorpha</taxon>
        <taxon>Aphelenchoidea</taxon>
        <taxon>Aphelenchoididae</taxon>
        <taxon>Bursaphelenchus</taxon>
    </lineage>
</organism>
<dbReference type="Proteomes" id="UP000659654">
    <property type="component" value="Unassembled WGS sequence"/>
</dbReference>
<evidence type="ECO:0000256" key="1">
    <source>
        <dbReference type="SAM" id="MobiDB-lite"/>
    </source>
</evidence>
<evidence type="ECO:0000313" key="3">
    <source>
        <dbReference type="Proteomes" id="UP000659654"/>
    </source>
</evidence>
<sequence>MPSSPRRSDESISAREGLYQTTDKRNQPGSSVHSFTSATALLSGNGENVRLRKGTYIGLPDEALTPSSYQSNRNPSVDQMSIRTLDRKMSQRIHLDANSSVMAARKAVGSALFLHFR</sequence>
<accession>A0A7I8WYX9</accession>
<protein>
    <submittedName>
        <fullName evidence="2">(pine wood nematode) hypothetical protein</fullName>
    </submittedName>
</protein>
<feature type="region of interest" description="Disordered" evidence="1">
    <location>
        <begin position="1"/>
        <end position="35"/>
    </location>
</feature>
<gene>
    <name evidence="2" type="ORF">BXYJ_LOCUS5103</name>
</gene>
<dbReference type="EMBL" id="CAJFDI010000002">
    <property type="protein sequence ID" value="CAD5217574.1"/>
    <property type="molecule type" value="Genomic_DNA"/>
</dbReference>
<dbReference type="AlphaFoldDB" id="A0A7I8WYX9"/>
<dbReference type="EMBL" id="CAJFCV020000002">
    <property type="protein sequence ID" value="CAG9101298.1"/>
    <property type="molecule type" value="Genomic_DNA"/>
</dbReference>
<reference evidence="2" key="1">
    <citation type="submission" date="2020-09" db="EMBL/GenBank/DDBJ databases">
        <authorList>
            <person name="Kikuchi T."/>
        </authorList>
    </citation>
    <scope>NUCLEOTIDE SEQUENCE</scope>
    <source>
        <strain evidence="2">Ka4C1</strain>
    </source>
</reference>
<keyword evidence="3" id="KW-1185">Reference proteome</keyword>